<evidence type="ECO:0000313" key="4">
    <source>
        <dbReference type="EMBL" id="TCO59433.1"/>
    </source>
</evidence>
<dbReference type="GO" id="GO:0005737">
    <property type="term" value="C:cytoplasm"/>
    <property type="evidence" value="ECO:0007669"/>
    <property type="project" value="TreeGrafter"/>
</dbReference>
<comment type="caution">
    <text evidence="4">The sequence shown here is derived from an EMBL/GenBank/DDBJ whole genome shotgun (WGS) entry which is preliminary data.</text>
</comment>
<dbReference type="AlphaFoldDB" id="A0A4R2JHT2"/>
<evidence type="ECO:0000256" key="1">
    <source>
        <dbReference type="ARBA" id="ARBA00009743"/>
    </source>
</evidence>
<comment type="similarity">
    <text evidence="1">Belongs to the glycosyl hydrolase 27 family.</text>
</comment>
<dbReference type="EMBL" id="SLWS01000004">
    <property type="protein sequence ID" value="TCO59433.1"/>
    <property type="molecule type" value="Genomic_DNA"/>
</dbReference>
<dbReference type="InterPro" id="IPR013785">
    <property type="entry name" value="Aldolase_TIM"/>
</dbReference>
<evidence type="ECO:0000256" key="2">
    <source>
        <dbReference type="ARBA" id="ARBA00022801"/>
    </source>
</evidence>
<keyword evidence="2" id="KW-0378">Hydrolase</keyword>
<organism evidence="4 5">
    <name type="scientific">Actinocrispum wychmicini</name>
    <dbReference type="NCBI Taxonomy" id="1213861"/>
    <lineage>
        <taxon>Bacteria</taxon>
        <taxon>Bacillati</taxon>
        <taxon>Actinomycetota</taxon>
        <taxon>Actinomycetes</taxon>
        <taxon>Pseudonocardiales</taxon>
        <taxon>Pseudonocardiaceae</taxon>
        <taxon>Actinocrispum</taxon>
    </lineage>
</organism>
<keyword evidence="5" id="KW-1185">Reference proteome</keyword>
<dbReference type="Proteomes" id="UP000295680">
    <property type="component" value="Unassembled WGS sequence"/>
</dbReference>
<evidence type="ECO:0000256" key="3">
    <source>
        <dbReference type="ARBA" id="ARBA00023295"/>
    </source>
</evidence>
<protein>
    <submittedName>
        <fullName evidence="4">Alpha galactosidase A</fullName>
    </submittedName>
</protein>
<sequence length="103" mass="10951">MGLDTEIAADVQLDGARAQQLSLARVMLDAGTQTCGGYPGSGPNHFATDARDFASWAVDYLKLDGCNVQSQPGMSMEAVYRLPGRPELAVRHRLVGSSRATLA</sequence>
<dbReference type="SUPFAM" id="SSF51445">
    <property type="entry name" value="(Trans)glycosidases"/>
    <property type="match status" value="1"/>
</dbReference>
<dbReference type="GO" id="GO:0016139">
    <property type="term" value="P:glycoside catabolic process"/>
    <property type="evidence" value="ECO:0007669"/>
    <property type="project" value="TreeGrafter"/>
</dbReference>
<dbReference type="InterPro" id="IPR002241">
    <property type="entry name" value="Glyco_hydro_27"/>
</dbReference>
<accession>A0A4R2JHT2</accession>
<reference evidence="4 5" key="1">
    <citation type="submission" date="2019-03" db="EMBL/GenBank/DDBJ databases">
        <title>Genomic Encyclopedia of Type Strains, Phase IV (KMG-IV): sequencing the most valuable type-strain genomes for metagenomic binning, comparative biology and taxonomic classification.</title>
        <authorList>
            <person name="Goeker M."/>
        </authorList>
    </citation>
    <scope>NUCLEOTIDE SEQUENCE [LARGE SCALE GENOMIC DNA]</scope>
    <source>
        <strain evidence="4 5">DSM 45934</strain>
    </source>
</reference>
<dbReference type="PANTHER" id="PTHR11452">
    <property type="entry name" value="ALPHA-GALACTOSIDASE/ALPHA-N-ACETYLGALACTOSAMINIDASE"/>
    <property type="match status" value="1"/>
</dbReference>
<dbReference type="PANTHER" id="PTHR11452:SF83">
    <property type="entry name" value="ALPHA-GALACTOSIDASE"/>
    <property type="match status" value="1"/>
</dbReference>
<name>A0A4R2JHT2_9PSEU</name>
<dbReference type="GO" id="GO:0004557">
    <property type="term" value="F:alpha-galactosidase activity"/>
    <property type="evidence" value="ECO:0007669"/>
    <property type="project" value="TreeGrafter"/>
</dbReference>
<keyword evidence="3" id="KW-0326">Glycosidase</keyword>
<dbReference type="Gene3D" id="3.20.20.70">
    <property type="entry name" value="Aldolase class I"/>
    <property type="match status" value="1"/>
</dbReference>
<proteinExistence type="inferred from homology"/>
<dbReference type="GO" id="GO:0009311">
    <property type="term" value="P:oligosaccharide metabolic process"/>
    <property type="evidence" value="ECO:0007669"/>
    <property type="project" value="TreeGrafter"/>
</dbReference>
<evidence type="ECO:0000313" key="5">
    <source>
        <dbReference type="Proteomes" id="UP000295680"/>
    </source>
</evidence>
<dbReference type="InterPro" id="IPR017853">
    <property type="entry name" value="GH"/>
</dbReference>
<dbReference type="Pfam" id="PF16499">
    <property type="entry name" value="Melibiase_2"/>
    <property type="match status" value="1"/>
</dbReference>
<gene>
    <name evidence="4" type="ORF">EV192_104275</name>
</gene>